<evidence type="ECO:0000313" key="3">
    <source>
        <dbReference type="Ensembl" id="ENSDCDP00010009356.1"/>
    </source>
</evidence>
<evidence type="ECO:0000256" key="2">
    <source>
        <dbReference type="SAM" id="Phobius"/>
    </source>
</evidence>
<keyword evidence="2" id="KW-1133">Transmembrane helix</keyword>
<dbReference type="InterPro" id="IPR027835">
    <property type="entry name" value="TMEM174"/>
</dbReference>
<dbReference type="PANTHER" id="PTHR31020">
    <property type="entry name" value="TRANSMEMBRANE PROTEIN 174"/>
    <property type="match status" value="1"/>
</dbReference>
<feature type="region of interest" description="Disordered" evidence="1">
    <location>
        <begin position="46"/>
        <end position="80"/>
    </location>
</feature>
<feature type="transmembrane region" description="Helical" evidence="2">
    <location>
        <begin position="92"/>
        <end position="111"/>
    </location>
</feature>
<sequence>MQLNLGTELNQMNKVFNLPLMRVHLALNFNLMPLGTGTRCSGFNQAETRRARRPPVPSMPTMSRTRTRDPAAGAHDSVIGPVSDGDKAGATLLFSGIFLSLVGVTFTAMVWIDFPARFEWTQLLGPILLSVGGTFALISVCKFRIVSCLPPPGPPSVLGDIDQPVRLPRAAVARCLPPPCASVTHDVSAPPQHYGRWTGDQALECVCPPAYADLFPD</sequence>
<reference evidence="3" key="3">
    <citation type="submission" date="2025-09" db="UniProtKB">
        <authorList>
            <consortium name="Ensembl"/>
        </authorList>
    </citation>
    <scope>IDENTIFICATION</scope>
</reference>
<dbReference type="Pfam" id="PF15029">
    <property type="entry name" value="TMEM174"/>
    <property type="match status" value="1"/>
</dbReference>
<evidence type="ECO:0008006" key="5">
    <source>
        <dbReference type="Google" id="ProtNLM"/>
    </source>
</evidence>
<feature type="transmembrane region" description="Helical" evidence="2">
    <location>
        <begin position="123"/>
        <end position="141"/>
    </location>
</feature>
<accession>A0AAY4APT3</accession>
<keyword evidence="2" id="KW-0812">Transmembrane</keyword>
<keyword evidence="2" id="KW-0472">Membrane</keyword>
<dbReference type="GeneTree" id="ENSGT00390000004161"/>
<protein>
    <recommendedName>
        <fullName evidence="5">Transmembrane protein</fullName>
    </recommendedName>
</protein>
<reference evidence="3 4" key="1">
    <citation type="submission" date="2020-06" db="EMBL/GenBank/DDBJ databases">
        <authorList>
            <consortium name="Wellcome Sanger Institute Data Sharing"/>
        </authorList>
    </citation>
    <scope>NUCLEOTIDE SEQUENCE [LARGE SCALE GENOMIC DNA]</scope>
</reference>
<dbReference type="Proteomes" id="UP000694580">
    <property type="component" value="Chromosome 3"/>
</dbReference>
<dbReference type="AlphaFoldDB" id="A0AAY4APT3"/>
<evidence type="ECO:0000256" key="1">
    <source>
        <dbReference type="SAM" id="MobiDB-lite"/>
    </source>
</evidence>
<dbReference type="PANTHER" id="PTHR31020:SF1">
    <property type="entry name" value="TRANSMEMBRANE PROTEIN 174"/>
    <property type="match status" value="1"/>
</dbReference>
<reference evidence="3" key="2">
    <citation type="submission" date="2025-08" db="UniProtKB">
        <authorList>
            <consortium name="Ensembl"/>
        </authorList>
    </citation>
    <scope>IDENTIFICATION</scope>
</reference>
<dbReference type="Ensembl" id="ENSDCDT00010009834.1">
    <property type="protein sequence ID" value="ENSDCDP00010009356.1"/>
    <property type="gene ID" value="ENSDCDG00010004193.1"/>
</dbReference>
<keyword evidence="4" id="KW-1185">Reference proteome</keyword>
<organism evidence="3 4">
    <name type="scientific">Denticeps clupeoides</name>
    <name type="common">denticle herring</name>
    <dbReference type="NCBI Taxonomy" id="299321"/>
    <lineage>
        <taxon>Eukaryota</taxon>
        <taxon>Metazoa</taxon>
        <taxon>Chordata</taxon>
        <taxon>Craniata</taxon>
        <taxon>Vertebrata</taxon>
        <taxon>Euteleostomi</taxon>
        <taxon>Actinopterygii</taxon>
        <taxon>Neopterygii</taxon>
        <taxon>Teleostei</taxon>
        <taxon>Clupei</taxon>
        <taxon>Clupeiformes</taxon>
        <taxon>Denticipitoidei</taxon>
        <taxon>Denticipitidae</taxon>
        <taxon>Denticeps</taxon>
    </lineage>
</organism>
<name>A0AAY4APT3_9TELE</name>
<gene>
    <name evidence="3" type="primary">TMEM174</name>
</gene>
<evidence type="ECO:0000313" key="4">
    <source>
        <dbReference type="Proteomes" id="UP000694580"/>
    </source>
</evidence>
<proteinExistence type="predicted"/>